<comment type="caution">
    <text evidence="1">The sequence shown here is derived from an EMBL/GenBank/DDBJ whole genome shotgun (WGS) entry which is preliminary data.</text>
</comment>
<sequence length="217" mass="25233">FDEAMKLQLDALTFAAEHISQWSETDRVIIAMACRVFNHLRATAYLLLSGYWAESWHLQRAAYEAMTREVYFYENRDEISKWLKKERKERVSQQQVRELIKKIYGEETCEAHKGVYALICDFVHPNRAAIEVETWNDKEGNLETWTEEGGKDKDRIGIKSILGGYIDTKYFPFQFHTLVMMALSATRALGFVGLRGATDAWDQRCDKLREAVYEITG</sequence>
<gene>
    <name evidence="1" type="ORF">S06H3_17695</name>
</gene>
<protein>
    <submittedName>
        <fullName evidence="1">Uncharacterized protein</fullName>
    </submittedName>
</protein>
<proteinExistence type="predicted"/>
<organism evidence="1">
    <name type="scientific">marine sediment metagenome</name>
    <dbReference type="NCBI Taxonomy" id="412755"/>
    <lineage>
        <taxon>unclassified sequences</taxon>
        <taxon>metagenomes</taxon>
        <taxon>ecological metagenomes</taxon>
    </lineage>
</organism>
<dbReference type="EMBL" id="BARV01008871">
    <property type="protein sequence ID" value="GAI09288.1"/>
    <property type="molecule type" value="Genomic_DNA"/>
</dbReference>
<evidence type="ECO:0000313" key="1">
    <source>
        <dbReference type="EMBL" id="GAI09288.1"/>
    </source>
</evidence>
<dbReference type="AlphaFoldDB" id="X1KRH4"/>
<reference evidence="1" key="1">
    <citation type="journal article" date="2014" name="Front. Microbiol.">
        <title>High frequency of phylogenetically diverse reductive dehalogenase-homologous genes in deep subseafloor sedimentary metagenomes.</title>
        <authorList>
            <person name="Kawai M."/>
            <person name="Futagami T."/>
            <person name="Toyoda A."/>
            <person name="Takaki Y."/>
            <person name="Nishi S."/>
            <person name="Hori S."/>
            <person name="Arai W."/>
            <person name="Tsubouchi T."/>
            <person name="Morono Y."/>
            <person name="Uchiyama I."/>
            <person name="Ito T."/>
            <person name="Fujiyama A."/>
            <person name="Inagaki F."/>
            <person name="Takami H."/>
        </authorList>
    </citation>
    <scope>NUCLEOTIDE SEQUENCE</scope>
    <source>
        <strain evidence="1">Expedition CK06-06</strain>
    </source>
</reference>
<name>X1KRH4_9ZZZZ</name>
<accession>X1KRH4</accession>
<feature type="non-terminal residue" evidence="1">
    <location>
        <position position="1"/>
    </location>
</feature>